<dbReference type="InterPro" id="IPR011050">
    <property type="entry name" value="Pectin_lyase_fold/virulence"/>
</dbReference>
<evidence type="ECO:0000259" key="2">
    <source>
        <dbReference type="Pfam" id="PF13229"/>
    </source>
</evidence>
<sequence length="873" mass="94739">MPIDSHLLTTLTRRHLLTGMAAVGLGAGIASAPVSATASPPRQPEFGHDIFVDPVRGDDSCSGTQPQRRGRSHNGPVATLAAAIGCVRASDYAGADVVIWLRAGHHRLEDTLEVNGGDAVGNLTLATYPGERAVITGSRVLSGWQETQHAGRRAWQTQVPDIDGEPWYFRQLYVDDARRPRPRLPKAVNAVVENHEAVSDLDMQFYHFDPATQAGTGARTFVYREGDIDPSWSRQQDIDVVCMREWFDERAPLQSVAAATREATVAFRPYHTKTWPERIYYLENVYEALTEPGEWYLDRATSTVTYLPHDHEELDEVEISAPAVRQLLQIAGTPDAPVIGVRLHGLELRHTDWDYWRMKSWMSGQSGCHTVGAVDVINAHDIEITGCTVSTVGEFGITVGENCQDVTVSGNRVTETGSGGIKIASWLSRPDIDELATGGNRISDNEVDHIGKVFHLGAGILAMDVFDTEISHNHVHDTFYTGISVGWRWSFTESDIGGNVVEQNHIHDIAKGMLSDLAGIYTLGRQPGSTVRSNLIHDVRAKSYPSSGIYADEGSSLMRYEHNLVYGCGTGFCAPNQSAGNIVRNNIFADYYQFGVGGGLNETAGLADFTIDVSQNIVASAGVPVFFGGRGFDPAVTRVRSENNLIWDYSTDLEDTGVASPGGDAVSIVAADGTPVPGAEIRVTLTDAEPDAYAFSPLQVPVTLAADSVYHVVMHVKSLGNYWHNPSPVTTTDAATVLGDVYRSNADGSYRTGATPGSFGPVALRYLSDGTETDFVTAADPSEARLRNDYSGQLGMTIRTGPEPMTVTALGRWRSGKNWWGLWQDAGLDQASVLDDPLFEDRASAHYRPTAASPAWQAPVAFEPIDVSQVGPR</sequence>
<keyword evidence="4" id="KW-1185">Reference proteome</keyword>
<evidence type="ECO:0000256" key="1">
    <source>
        <dbReference type="SAM" id="MobiDB-lite"/>
    </source>
</evidence>
<dbReference type="PROSITE" id="PS51318">
    <property type="entry name" value="TAT"/>
    <property type="match status" value="1"/>
</dbReference>
<feature type="region of interest" description="Disordered" evidence="1">
    <location>
        <begin position="33"/>
        <end position="74"/>
    </location>
</feature>
<reference evidence="3 4" key="1">
    <citation type="submission" date="2020-10" db="EMBL/GenBank/DDBJ databases">
        <title>Haloactinobacterium sp. RN3S43, a bacterium isolated from saline soil.</title>
        <authorList>
            <person name="Sun J.-Q."/>
        </authorList>
    </citation>
    <scope>NUCLEOTIDE SEQUENCE [LARGE SCALE GENOMIC DNA]</scope>
    <source>
        <strain evidence="3 4">RN3S43</strain>
    </source>
</reference>
<dbReference type="PANTHER" id="PTHR36453">
    <property type="entry name" value="SECRETED PROTEIN-RELATED"/>
    <property type="match status" value="1"/>
</dbReference>
<protein>
    <submittedName>
        <fullName evidence="3">Right-handed parallel beta-helix repeat-containing protein</fullName>
    </submittedName>
</protein>
<dbReference type="AlphaFoldDB" id="A0A7M1STI7"/>
<proteinExistence type="predicted"/>
<evidence type="ECO:0000313" key="4">
    <source>
        <dbReference type="Proteomes" id="UP000593758"/>
    </source>
</evidence>
<dbReference type="SUPFAM" id="SSF51126">
    <property type="entry name" value="Pectin lyase-like"/>
    <property type="match status" value="1"/>
</dbReference>
<gene>
    <name evidence="3" type="ORF">IM660_00735</name>
</gene>
<feature type="compositionally biased region" description="Basic and acidic residues" evidence="1">
    <location>
        <begin position="45"/>
        <end position="59"/>
    </location>
</feature>
<dbReference type="InterPro" id="IPR039448">
    <property type="entry name" value="Beta_helix"/>
</dbReference>
<dbReference type="InterPro" id="IPR012334">
    <property type="entry name" value="Pectin_lyas_fold"/>
</dbReference>
<dbReference type="KEGG" id="halt:IM660_00735"/>
<accession>A0A7M1STI7</accession>
<dbReference type="SMART" id="SM00710">
    <property type="entry name" value="PbH1"/>
    <property type="match status" value="6"/>
</dbReference>
<dbReference type="EMBL" id="CP063169">
    <property type="protein sequence ID" value="QOR70880.1"/>
    <property type="molecule type" value="Genomic_DNA"/>
</dbReference>
<dbReference type="RefSeq" id="WP_193497552.1">
    <property type="nucleotide sequence ID" value="NZ_CP063169.1"/>
</dbReference>
<feature type="domain" description="Right handed beta helix" evidence="2">
    <location>
        <begin position="373"/>
        <end position="486"/>
    </location>
</feature>
<dbReference type="PANTHER" id="PTHR36453:SF1">
    <property type="entry name" value="RIGHT HANDED BETA HELIX DOMAIN-CONTAINING PROTEIN"/>
    <property type="match status" value="1"/>
</dbReference>
<dbReference type="InterPro" id="IPR006311">
    <property type="entry name" value="TAT_signal"/>
</dbReference>
<dbReference type="Gene3D" id="2.160.20.10">
    <property type="entry name" value="Single-stranded right-handed beta-helix, Pectin lyase-like"/>
    <property type="match status" value="2"/>
</dbReference>
<dbReference type="Pfam" id="PF13229">
    <property type="entry name" value="Beta_helix"/>
    <property type="match status" value="1"/>
</dbReference>
<evidence type="ECO:0000313" key="3">
    <source>
        <dbReference type="EMBL" id="QOR70880.1"/>
    </source>
</evidence>
<dbReference type="InterPro" id="IPR006626">
    <property type="entry name" value="PbH1"/>
</dbReference>
<name>A0A7M1STI7_9MICO</name>
<dbReference type="Proteomes" id="UP000593758">
    <property type="component" value="Chromosome"/>
</dbReference>
<organism evidence="3 4">
    <name type="scientific">Ruania alkalisoli</name>
    <dbReference type="NCBI Taxonomy" id="2779775"/>
    <lineage>
        <taxon>Bacteria</taxon>
        <taxon>Bacillati</taxon>
        <taxon>Actinomycetota</taxon>
        <taxon>Actinomycetes</taxon>
        <taxon>Micrococcales</taxon>
        <taxon>Ruaniaceae</taxon>
        <taxon>Ruania</taxon>
    </lineage>
</organism>